<dbReference type="PANTHER" id="PTHR43032:SF4">
    <property type="entry name" value="OXIDOREDUCTASE MOLYBDOPTERIN-BINDING DOMAIN-CONTAINING PROTEIN"/>
    <property type="match status" value="1"/>
</dbReference>
<dbReference type="PANTHER" id="PTHR43032">
    <property type="entry name" value="PROTEIN-METHIONINE-SULFOXIDE REDUCTASE"/>
    <property type="match status" value="1"/>
</dbReference>
<name>A0ABS2PX17_9BACL</name>
<accession>A0ABS2PX17</accession>
<dbReference type="Proteomes" id="UP000808914">
    <property type="component" value="Unassembled WGS sequence"/>
</dbReference>
<proteinExistence type="predicted"/>
<keyword evidence="3" id="KW-1185">Reference proteome</keyword>
<dbReference type="Pfam" id="PF00174">
    <property type="entry name" value="Oxidored_molyb"/>
    <property type="match status" value="1"/>
</dbReference>
<dbReference type="InterPro" id="IPR036374">
    <property type="entry name" value="OxRdtase_Mopterin-bd_sf"/>
</dbReference>
<dbReference type="EMBL" id="JAFBER010000003">
    <property type="protein sequence ID" value="MBM7644583.1"/>
    <property type="molecule type" value="Genomic_DNA"/>
</dbReference>
<evidence type="ECO:0000313" key="2">
    <source>
        <dbReference type="EMBL" id="MBM7644583.1"/>
    </source>
</evidence>
<dbReference type="CDD" id="cd00321">
    <property type="entry name" value="SO_family_Moco"/>
    <property type="match status" value="1"/>
</dbReference>
<sequence>MDILDLPQVEESRRMVCVCNWSIRRTWKGVRLATIIEKAGVSNTNNYFLKQISVGTKEKGVYESTIPLEDALSRNALLVHSVDGAPLPMEQGYPLRLFDFGLYGYKNVKGLSILEVTDIYELGEWERRAGYDKDGIIRPKKYWMVDLKGWGFAEKPGEMTDF</sequence>
<evidence type="ECO:0000313" key="3">
    <source>
        <dbReference type="Proteomes" id="UP000808914"/>
    </source>
</evidence>
<dbReference type="SUPFAM" id="SSF56524">
    <property type="entry name" value="Oxidoreductase molybdopterin-binding domain"/>
    <property type="match status" value="1"/>
</dbReference>
<organism evidence="2 3">
    <name type="scientific">Scopulibacillus daqui</name>
    <dbReference type="NCBI Taxonomy" id="1469162"/>
    <lineage>
        <taxon>Bacteria</taxon>
        <taxon>Bacillati</taxon>
        <taxon>Bacillota</taxon>
        <taxon>Bacilli</taxon>
        <taxon>Bacillales</taxon>
        <taxon>Sporolactobacillaceae</taxon>
        <taxon>Scopulibacillus</taxon>
    </lineage>
</organism>
<reference evidence="2 3" key="1">
    <citation type="submission" date="2021-01" db="EMBL/GenBank/DDBJ databases">
        <title>Genomic Encyclopedia of Type Strains, Phase IV (KMG-IV): sequencing the most valuable type-strain genomes for metagenomic binning, comparative biology and taxonomic classification.</title>
        <authorList>
            <person name="Goeker M."/>
        </authorList>
    </citation>
    <scope>NUCLEOTIDE SEQUENCE [LARGE SCALE GENOMIC DNA]</scope>
    <source>
        <strain evidence="2 3">DSM 28236</strain>
    </source>
</reference>
<dbReference type="RefSeq" id="WP_239549061.1">
    <property type="nucleotide sequence ID" value="NZ_JAFBER010000003.1"/>
</dbReference>
<comment type="caution">
    <text evidence="2">The sequence shown here is derived from an EMBL/GenBank/DDBJ whole genome shotgun (WGS) entry which is preliminary data.</text>
</comment>
<feature type="domain" description="Oxidoreductase molybdopterin-binding" evidence="1">
    <location>
        <begin position="2"/>
        <end position="123"/>
    </location>
</feature>
<dbReference type="Gene3D" id="3.90.420.10">
    <property type="entry name" value="Oxidoreductase, molybdopterin-binding domain"/>
    <property type="match status" value="1"/>
</dbReference>
<protein>
    <submittedName>
        <fullName evidence="2">DMSO/TMAO reductase YedYZ molybdopterin-dependent catalytic subunit</fullName>
    </submittedName>
</protein>
<dbReference type="InterPro" id="IPR000572">
    <property type="entry name" value="OxRdtase_Mopterin-bd_dom"/>
</dbReference>
<gene>
    <name evidence="2" type="ORF">JOD45_000776</name>
</gene>
<evidence type="ECO:0000259" key="1">
    <source>
        <dbReference type="Pfam" id="PF00174"/>
    </source>
</evidence>